<name>A0ACC0NTG2_RHOML</name>
<evidence type="ECO:0000313" key="1">
    <source>
        <dbReference type="EMBL" id="KAI8556037.1"/>
    </source>
</evidence>
<comment type="caution">
    <text evidence="1">The sequence shown here is derived from an EMBL/GenBank/DDBJ whole genome shotgun (WGS) entry which is preliminary data.</text>
</comment>
<protein>
    <submittedName>
        <fullName evidence="1">Uncharacterized protein</fullName>
    </submittedName>
</protein>
<keyword evidence="2" id="KW-1185">Reference proteome</keyword>
<proteinExistence type="predicted"/>
<gene>
    <name evidence="1" type="ORF">RHMOL_Rhmol05G0221800</name>
</gene>
<reference evidence="1" key="1">
    <citation type="submission" date="2022-02" db="EMBL/GenBank/DDBJ databases">
        <title>Plant Genome Project.</title>
        <authorList>
            <person name="Zhang R.-G."/>
        </authorList>
    </citation>
    <scope>NUCLEOTIDE SEQUENCE</scope>
    <source>
        <strain evidence="1">AT1</strain>
    </source>
</reference>
<sequence length="245" mass="27901">MLRFSFLIQVCYETHIIYAYIPGNKVPPWFNFKNLGSSIDFIVPSYLNLRIRGLNVCLVYEHAGDPIDYQVLSILTDQKNHEPHTVISNRTKGLIWSHCPQVFGTSEDGEDTMWLSYWKFGNLLESGDEVNISVSGGGFVQVKEVGVHLLYKEEQEEMSSQSAYEDKGSNQFYQFGNIVPGNVSAHQPTSILYQLGNDSRLCEYCENLYPPPWIPVSTYDSDLQYCWASELMTGSSFYVSQDLGR</sequence>
<dbReference type="EMBL" id="CM046392">
    <property type="protein sequence ID" value="KAI8556037.1"/>
    <property type="molecule type" value="Genomic_DNA"/>
</dbReference>
<organism evidence="1 2">
    <name type="scientific">Rhododendron molle</name>
    <name type="common">Chinese azalea</name>
    <name type="synonym">Azalea mollis</name>
    <dbReference type="NCBI Taxonomy" id="49168"/>
    <lineage>
        <taxon>Eukaryota</taxon>
        <taxon>Viridiplantae</taxon>
        <taxon>Streptophyta</taxon>
        <taxon>Embryophyta</taxon>
        <taxon>Tracheophyta</taxon>
        <taxon>Spermatophyta</taxon>
        <taxon>Magnoliopsida</taxon>
        <taxon>eudicotyledons</taxon>
        <taxon>Gunneridae</taxon>
        <taxon>Pentapetalae</taxon>
        <taxon>asterids</taxon>
        <taxon>Ericales</taxon>
        <taxon>Ericaceae</taxon>
        <taxon>Ericoideae</taxon>
        <taxon>Rhodoreae</taxon>
        <taxon>Rhododendron</taxon>
    </lineage>
</organism>
<accession>A0ACC0NTG2</accession>
<evidence type="ECO:0000313" key="2">
    <source>
        <dbReference type="Proteomes" id="UP001062846"/>
    </source>
</evidence>
<dbReference type="Proteomes" id="UP001062846">
    <property type="component" value="Chromosome 5"/>
</dbReference>